<gene>
    <name evidence="3" type="ORF">LOTGIDRAFT_231452</name>
</gene>
<dbReference type="PANTHER" id="PTHR31691">
    <property type="entry name" value="ROTATIN"/>
    <property type="match status" value="1"/>
</dbReference>
<dbReference type="GO" id="GO:0036064">
    <property type="term" value="C:ciliary basal body"/>
    <property type="evidence" value="ECO:0007669"/>
    <property type="project" value="InterPro"/>
</dbReference>
<dbReference type="GO" id="GO:0010457">
    <property type="term" value="P:centriole-centriole cohesion"/>
    <property type="evidence" value="ECO:0007669"/>
    <property type="project" value="TreeGrafter"/>
</dbReference>
<dbReference type="OrthoDB" id="428850at2759"/>
<dbReference type="OMA" id="FCKCVGL"/>
<sequence>MAQNTLRQDVDFQGLFRKLGHNLEEIRVRALENILSKLKHNLICEADLIHERHLFIRLLEWFNFPKSTQHETVLNLIRDLSQHTSAIEILQGIGGVEFLSQLRSNITLSLQPIIDQILENILRLPTASTNQHAPECIYHRPATDSANVTQQSVQSSCTSHSNRSTPTNITQQTVVVNTDKIDVLEEPQPRYFTNGDPLDIGNAPPTGFRLTAFPWLPLTPTDRHVLESTNKSLQSRDAKMLASSCEFLSDVVFQDFPSEIFLQRPQVVKSLWSLLQPSKDKKYDLSTQAAETLCDLSRCLRSRIQFYHDPALYTPKQDFLFPSPPSFSTGVSGGSSAGLSSDVRSDLIGWNDTRQRGDGHDGDTSSSRSSTSLGFDGERSREETDQNERQSLQYHQLYLPQYCLNTMIKSLPLLQTTDVTKAVKVLNLLHQVLNIFTEILGDIWSDDSQMTRDTTEKFEECLLNVAILLEFHYPDVNGNNTKHTVTVHRLIYIGISHLLVKMVVLIPRNKCCSIVPERLKAWIGAVIFDESLADSYRYIRTTLLPYLQEVDTQNYHKYHSASRICHSMQQTCQFVQAVKNGGHVAADIITMATESIPSLPYHQYLPMITDLIQFTANHIGNRMQPDNSLMTVSRKIILKLLAHPLDSVKLFTYKTILNLIQSVLNVKEAATPLSRSCLQAQFILDPDILYQLVVFGLNDSHKQISNHANTLLYHLLNSRYTMNEEMWSCLIQSLYRSFPVLQSYCDMSSKLGQKIWTILDPRSSSELISLQDKLRGCLRLLFSHDLQVRTRVLERLSWFLTNETDSTNKIPVFSELDVKDLCDVLIVKTPRNIEENIGRSVFQVDSLKQVYNIFTSSPVDPGVKKSAADQLAIMLQDSNLHRAFKEVGGLEVVLDILTKSVQKNTDSEPVLPNYLPACITMLRLLLHHDYTLHHNLSHDHQIYYTLIRAALLYMKDEKTHYDVCHILTLLLFDEISKFDVSNSKSAFTLPTVLTKRFKLPFKPTCHHETSPNRVTLTFDPDPLTTGVAMEKLKISWNIAWNDGIDKLLDLMKMDKKNGETEPEFSAALKLTTLDKCLIRTTHLESGLKSGVYDISNATSHRAVIESLSNLLVNVTMGQGSQAVYKLHQFDWWTPLTRFLEVTPSSVPDEELLLKILGFITHLMKLTNQVPDNILTWLGERLYQATGPLIGLLNRSPGNEPSDTEDDLAVLRRLLDKTLLRFISIFNSKLPYQLTRRFSMHQMRGDIVRELFLRLNVTDAPHFYNLASLEGTLTSLMHITSRPGWSEECSSLDGPGLSSRLLNSLLEVVSAFHIGRGGTLMSYMGKGVTKSATLCLRHLAYEMPIVTHTNDWQKNWLYSRQGADAVGEPGLNWMLTLWAYRDPEVRAAGLGIAMALTSTEAGRIMMTNNCKHIPGGIWGAVFTILLNHSECSIVRQQAAQVLVNLTSQTMPSGNIESKSTSSNKWQGPVVTDEEFQLTLVGLPALLALLHHSNFYQQMVVLLSNFYPYASVQTVNVEMETNLKQNIDTDHVSTSGDSTSASIPTFSFATSQHFTNRSQRLSFGTVTPESTKSYGASETTATTLTPESGDFTEEHSVVTPCLVSAVTRLLRNLVILAPQDTFTSLKRDSFIQIFLSMMDISIVQSLCKDLQSGLSSNQTQLVLRDCIHMYDGIVELFRVCVVYDTPIRNDIINNLDSLQAISSLLVLECEGNTDIFSCCSKLWRTIFLFFTSLLQVQGSTTLHSLTSVFTELWPAITDTCVNITRVYVDETKDLYISCLTFLAVLFNEEAKRYYRSADSDQITLVELLSQNTMSRKQGKETSLCSTGSRLTKVLIGLYENNCTKPKDINQSAERVLIVNVLKSLLAISLSAKETALENGLAENLLENIKQTHSKLNLESVTPAKNLTKKKEDPLLQEIILTFDLLRNFMCQNSGVKTACYHSDLSCICHKLWSWCLIDPHLMSAMLNLLTTYTAQCSTATSSLAYTSPTSLTPAVPGKSQLSSNSLVHCVIKLGSKELEKESSAVLKSIFSLLCNIVMSPEGRNILWKCNILSEFTQLNPKKSKKSGSRGKQKETVDVLWLELLINLSFTTDGQQIIFKVHGAVDLLLDFVEFGSQKTSEQALLILRNLSCHTSNKPKLLANEKLIPYILKVVETGCERSKTIGASALWALIYNNQKARVLMKNANILPKLKESLYTSSTITNKTSESEKWSQELKNIINCLIE</sequence>
<dbReference type="InterPro" id="IPR030791">
    <property type="entry name" value="Rotatin"/>
</dbReference>
<reference evidence="3 4" key="1">
    <citation type="journal article" date="2013" name="Nature">
        <title>Insights into bilaterian evolution from three spiralian genomes.</title>
        <authorList>
            <person name="Simakov O."/>
            <person name="Marletaz F."/>
            <person name="Cho S.J."/>
            <person name="Edsinger-Gonzales E."/>
            <person name="Havlak P."/>
            <person name="Hellsten U."/>
            <person name="Kuo D.H."/>
            <person name="Larsson T."/>
            <person name="Lv J."/>
            <person name="Arendt D."/>
            <person name="Savage R."/>
            <person name="Osoegawa K."/>
            <person name="de Jong P."/>
            <person name="Grimwood J."/>
            <person name="Chapman J.A."/>
            <person name="Shapiro H."/>
            <person name="Aerts A."/>
            <person name="Otillar R.P."/>
            <person name="Terry A.Y."/>
            <person name="Boore J.L."/>
            <person name="Grigoriev I.V."/>
            <person name="Lindberg D.R."/>
            <person name="Seaver E.C."/>
            <person name="Weisblat D.A."/>
            <person name="Putnam N.H."/>
            <person name="Rokhsar D.S."/>
        </authorList>
    </citation>
    <scope>NUCLEOTIDE SEQUENCE [LARGE SCALE GENOMIC DNA]</scope>
</reference>
<protein>
    <recommendedName>
        <fullName evidence="2">Rotatin N-terminal domain-containing protein</fullName>
    </recommendedName>
</protein>
<dbReference type="CTD" id="20248594"/>
<organism evidence="3 4">
    <name type="scientific">Lottia gigantea</name>
    <name type="common">Giant owl limpet</name>
    <dbReference type="NCBI Taxonomy" id="225164"/>
    <lineage>
        <taxon>Eukaryota</taxon>
        <taxon>Metazoa</taxon>
        <taxon>Spiralia</taxon>
        <taxon>Lophotrochozoa</taxon>
        <taxon>Mollusca</taxon>
        <taxon>Gastropoda</taxon>
        <taxon>Patellogastropoda</taxon>
        <taxon>Lottioidea</taxon>
        <taxon>Lottiidae</taxon>
        <taxon>Lottia</taxon>
    </lineage>
</organism>
<feature type="compositionally biased region" description="Low complexity" evidence="1">
    <location>
        <begin position="364"/>
        <end position="375"/>
    </location>
</feature>
<feature type="region of interest" description="Disordered" evidence="1">
    <location>
        <begin position="1564"/>
        <end position="1586"/>
    </location>
</feature>
<feature type="region of interest" description="Disordered" evidence="1">
    <location>
        <begin position="350"/>
        <end position="389"/>
    </location>
</feature>
<accession>V4AU31</accession>
<dbReference type="EMBL" id="KB201262">
    <property type="protein sequence ID" value="ESO98430.1"/>
    <property type="molecule type" value="Genomic_DNA"/>
</dbReference>
<evidence type="ECO:0000256" key="1">
    <source>
        <dbReference type="SAM" id="MobiDB-lite"/>
    </source>
</evidence>
<dbReference type="SUPFAM" id="SSF48371">
    <property type="entry name" value="ARM repeat"/>
    <property type="match status" value="3"/>
</dbReference>
<feature type="compositionally biased region" description="Basic and acidic residues" evidence="1">
    <location>
        <begin position="353"/>
        <end position="363"/>
    </location>
</feature>
<dbReference type="InterPro" id="IPR029249">
    <property type="entry name" value="Rotatin_N"/>
</dbReference>
<dbReference type="GO" id="GO:0007099">
    <property type="term" value="P:centriole replication"/>
    <property type="evidence" value="ECO:0007669"/>
    <property type="project" value="TreeGrafter"/>
</dbReference>
<dbReference type="PANTHER" id="PTHR31691:SF1">
    <property type="entry name" value="ROTATIN"/>
    <property type="match status" value="1"/>
</dbReference>
<dbReference type="GO" id="GO:0032053">
    <property type="term" value="P:ciliary basal body organization"/>
    <property type="evidence" value="ECO:0007669"/>
    <property type="project" value="TreeGrafter"/>
</dbReference>
<feature type="domain" description="Rotatin N-terminal" evidence="2">
    <location>
        <begin position="25"/>
        <end position="121"/>
    </location>
</feature>
<dbReference type="Proteomes" id="UP000030746">
    <property type="component" value="Unassembled WGS sequence"/>
</dbReference>
<evidence type="ECO:0000313" key="4">
    <source>
        <dbReference type="Proteomes" id="UP000030746"/>
    </source>
</evidence>
<dbReference type="InterPro" id="IPR016024">
    <property type="entry name" value="ARM-type_fold"/>
</dbReference>
<evidence type="ECO:0000313" key="3">
    <source>
        <dbReference type="EMBL" id="ESO98430.1"/>
    </source>
</evidence>
<dbReference type="HOGENOM" id="CLU_001318_0_0_1"/>
<dbReference type="GeneID" id="20248594"/>
<proteinExistence type="predicted"/>
<feature type="compositionally biased region" description="Polar residues" evidence="1">
    <location>
        <begin position="1564"/>
        <end position="1584"/>
    </location>
</feature>
<dbReference type="RefSeq" id="XP_009051116.1">
    <property type="nucleotide sequence ID" value="XM_009052868.1"/>
</dbReference>
<evidence type="ECO:0000259" key="2">
    <source>
        <dbReference type="Pfam" id="PF14726"/>
    </source>
</evidence>
<dbReference type="Pfam" id="PF14726">
    <property type="entry name" value="RTTN_N"/>
    <property type="match status" value="1"/>
</dbReference>
<keyword evidence="4" id="KW-1185">Reference proteome</keyword>
<dbReference type="KEGG" id="lgi:LOTGIDRAFT_231452"/>
<dbReference type="InterPro" id="IPR011989">
    <property type="entry name" value="ARM-like"/>
</dbReference>
<name>V4AU31_LOTGI</name>
<feature type="compositionally biased region" description="Basic and acidic residues" evidence="1">
    <location>
        <begin position="376"/>
        <end position="388"/>
    </location>
</feature>
<dbReference type="GO" id="GO:0005814">
    <property type="term" value="C:centriole"/>
    <property type="evidence" value="ECO:0007669"/>
    <property type="project" value="TreeGrafter"/>
</dbReference>
<dbReference type="Gene3D" id="1.25.10.10">
    <property type="entry name" value="Leucine-rich Repeat Variant"/>
    <property type="match status" value="1"/>
</dbReference>
<dbReference type="GO" id="GO:0005813">
    <property type="term" value="C:centrosome"/>
    <property type="evidence" value="ECO:0007669"/>
    <property type="project" value="InterPro"/>
</dbReference>